<dbReference type="PROSITE" id="PS51257">
    <property type="entry name" value="PROKAR_LIPOPROTEIN"/>
    <property type="match status" value="1"/>
</dbReference>
<evidence type="ECO:0000313" key="3">
    <source>
        <dbReference type="EMBL" id="KAK6280658.1"/>
    </source>
</evidence>
<dbReference type="GO" id="GO:0005794">
    <property type="term" value="C:Golgi apparatus"/>
    <property type="evidence" value="ECO:0007669"/>
    <property type="project" value="TreeGrafter"/>
</dbReference>
<evidence type="ECO:0008006" key="5">
    <source>
        <dbReference type="Google" id="ProtNLM"/>
    </source>
</evidence>
<dbReference type="PANTHER" id="PTHR12450">
    <property type="entry name" value="DENTIN MATRIX PROTEIN 4 PROTEIN FAM20"/>
    <property type="match status" value="1"/>
</dbReference>
<reference evidence="3 4" key="1">
    <citation type="submission" date="2021-04" db="EMBL/GenBank/DDBJ databases">
        <authorList>
            <person name="De Guttry C."/>
            <person name="Zahm M."/>
            <person name="Klopp C."/>
            <person name="Cabau C."/>
            <person name="Louis A."/>
            <person name="Berthelot C."/>
            <person name="Parey E."/>
            <person name="Roest Crollius H."/>
            <person name="Montfort J."/>
            <person name="Robinson-Rechavi M."/>
            <person name="Bucao C."/>
            <person name="Bouchez O."/>
            <person name="Gislard M."/>
            <person name="Lluch J."/>
            <person name="Milhes M."/>
            <person name="Lampietro C."/>
            <person name="Lopez Roques C."/>
            <person name="Donnadieu C."/>
            <person name="Braasch I."/>
            <person name="Desvignes T."/>
            <person name="Postlethwait J."/>
            <person name="Bobe J."/>
            <person name="Wedekind C."/>
            <person name="Guiguen Y."/>
        </authorList>
    </citation>
    <scope>NUCLEOTIDE SEQUENCE [LARGE SCALE GENOMIC DNA]</scope>
    <source>
        <strain evidence="3">Cs_M1</strain>
        <tissue evidence="3">Blood</tissue>
    </source>
</reference>
<feature type="transmembrane region" description="Helical" evidence="2">
    <location>
        <begin position="12"/>
        <end position="31"/>
    </location>
</feature>
<comment type="caution">
    <text evidence="3">The sequence shown here is derived from an EMBL/GenBank/DDBJ whole genome shotgun (WGS) entry which is preliminary data.</text>
</comment>
<keyword evidence="2" id="KW-0812">Transmembrane</keyword>
<dbReference type="PANTHER" id="PTHR12450:SF11">
    <property type="entry name" value="EXTRACELLULAR SERINE_THREONINE PROTEIN KINASE FAM20C"/>
    <property type="match status" value="1"/>
</dbReference>
<protein>
    <recommendedName>
        <fullName evidence="5">Extracellular serine/threonine protein kinase FAM20C</fullName>
    </recommendedName>
</protein>
<name>A0AAN8Q450_9TELE</name>
<keyword evidence="2" id="KW-1133">Transmembrane helix</keyword>
<evidence type="ECO:0000256" key="2">
    <source>
        <dbReference type="SAM" id="Phobius"/>
    </source>
</evidence>
<keyword evidence="4" id="KW-1185">Reference proteome</keyword>
<dbReference type="Proteomes" id="UP001356427">
    <property type="component" value="Unassembled WGS sequence"/>
</dbReference>
<sequence>MIKMILFRKFRVLILMVFLVACTMHIMIDLLPKLEKRAAGSETGNGGCQCAHNPSEEAGSWGKQRVRSVAEPGWPNKHTLRILQDFSNEPSSNLTSHSLEKIPAAGERAESFKRMKQYDGAADNQKLLIRDASGGKTVAAPGVYRLSALFEHPLYKTDLPTLTDDDTLFNVNTDIRFYPKAAGNQEWHNEANVEEEEYPPTGEVTAESDPNWLRFHIGINRYELYSRHNPVLDSLLKDLVTQRITSVGESGGKLEILRILC</sequence>
<dbReference type="AlphaFoldDB" id="A0AAN8Q450"/>
<dbReference type="EMBL" id="JAGTTL010001370">
    <property type="protein sequence ID" value="KAK6280658.1"/>
    <property type="molecule type" value="Genomic_DNA"/>
</dbReference>
<evidence type="ECO:0000256" key="1">
    <source>
        <dbReference type="SAM" id="MobiDB-lite"/>
    </source>
</evidence>
<dbReference type="GO" id="GO:0004674">
    <property type="term" value="F:protein serine/threonine kinase activity"/>
    <property type="evidence" value="ECO:0007669"/>
    <property type="project" value="TreeGrafter"/>
</dbReference>
<dbReference type="GO" id="GO:0070166">
    <property type="term" value="P:enamel mineralization"/>
    <property type="evidence" value="ECO:0007669"/>
    <property type="project" value="TreeGrafter"/>
</dbReference>
<evidence type="ECO:0000313" key="4">
    <source>
        <dbReference type="Proteomes" id="UP001356427"/>
    </source>
</evidence>
<accession>A0AAN8Q450</accession>
<feature type="non-terminal residue" evidence="3">
    <location>
        <position position="261"/>
    </location>
</feature>
<dbReference type="InterPro" id="IPR024869">
    <property type="entry name" value="FAM20"/>
</dbReference>
<proteinExistence type="predicted"/>
<organism evidence="3 4">
    <name type="scientific">Coregonus suidteri</name>
    <dbReference type="NCBI Taxonomy" id="861788"/>
    <lineage>
        <taxon>Eukaryota</taxon>
        <taxon>Metazoa</taxon>
        <taxon>Chordata</taxon>
        <taxon>Craniata</taxon>
        <taxon>Vertebrata</taxon>
        <taxon>Euteleostomi</taxon>
        <taxon>Actinopterygii</taxon>
        <taxon>Neopterygii</taxon>
        <taxon>Teleostei</taxon>
        <taxon>Protacanthopterygii</taxon>
        <taxon>Salmoniformes</taxon>
        <taxon>Salmonidae</taxon>
        <taxon>Coregoninae</taxon>
        <taxon>Coregonus</taxon>
    </lineage>
</organism>
<gene>
    <name evidence="3" type="ORF">J4Q44_G00391370</name>
</gene>
<keyword evidence="2" id="KW-0472">Membrane</keyword>
<feature type="region of interest" description="Disordered" evidence="1">
    <location>
        <begin position="42"/>
        <end position="65"/>
    </location>
</feature>